<dbReference type="AlphaFoldDB" id="A0A382CCY5"/>
<dbReference type="InterPro" id="IPR007551">
    <property type="entry name" value="YajQ/Smlt4090-like"/>
</dbReference>
<dbReference type="PANTHER" id="PTHR30476">
    <property type="entry name" value="UPF0234 PROTEIN YAJQ"/>
    <property type="match status" value="1"/>
</dbReference>
<comment type="similarity">
    <text evidence="2">Belongs to the YajQ family.</text>
</comment>
<dbReference type="InterPro" id="IPR035571">
    <property type="entry name" value="UPF0234-like_C"/>
</dbReference>
<dbReference type="Pfam" id="PF04461">
    <property type="entry name" value="YajQ"/>
    <property type="match status" value="1"/>
</dbReference>
<dbReference type="HAMAP" id="MF_00632">
    <property type="entry name" value="UPF0234"/>
    <property type="match status" value="1"/>
</dbReference>
<accession>A0A382CCY5</accession>
<dbReference type="Gene3D" id="3.30.70.990">
    <property type="entry name" value="YajQ-like, domain 2"/>
    <property type="match status" value="1"/>
</dbReference>
<dbReference type="InterPro" id="IPR036183">
    <property type="entry name" value="YajQ-like_sf"/>
</dbReference>
<dbReference type="EMBL" id="UINC01033899">
    <property type="protein sequence ID" value="SVB23900.1"/>
    <property type="molecule type" value="Genomic_DNA"/>
</dbReference>
<dbReference type="GO" id="GO:0005829">
    <property type="term" value="C:cytosol"/>
    <property type="evidence" value="ECO:0007669"/>
    <property type="project" value="TreeGrafter"/>
</dbReference>
<dbReference type="GO" id="GO:0000166">
    <property type="term" value="F:nucleotide binding"/>
    <property type="evidence" value="ECO:0007669"/>
    <property type="project" value="UniProtKB-KW"/>
</dbReference>
<evidence type="ECO:0000256" key="2">
    <source>
        <dbReference type="ARBA" id="ARBA00093450"/>
    </source>
</evidence>
<evidence type="ECO:0000256" key="1">
    <source>
        <dbReference type="ARBA" id="ARBA00022741"/>
    </source>
</evidence>
<sequence length="161" mass="18316">MPTFDVVSQVDWHEVRNAVDQVNREVSNRFDFKGSDARVEQAESLLTIYADDDFKIGQITDILDMRLAKRGIDVTCLQPDEVVERGAGKVRQEIRIRHGIESELAKTLVKKIKKEKLKVQAAVQGDQLRVSGKKRDDLQAVIALLKNEDIGLPLQYVNFRD</sequence>
<dbReference type="Gene3D" id="3.30.70.860">
    <property type="match status" value="1"/>
</dbReference>
<dbReference type="CDD" id="cd11740">
    <property type="entry name" value="YajQ_like"/>
    <property type="match status" value="1"/>
</dbReference>
<dbReference type="PANTHER" id="PTHR30476:SF0">
    <property type="entry name" value="UPF0234 PROTEIN YAJQ"/>
    <property type="match status" value="1"/>
</dbReference>
<dbReference type="NCBIfam" id="NF003819">
    <property type="entry name" value="PRK05412.1"/>
    <property type="match status" value="1"/>
</dbReference>
<protein>
    <submittedName>
        <fullName evidence="3">Uncharacterized protein</fullName>
    </submittedName>
</protein>
<dbReference type="InterPro" id="IPR035570">
    <property type="entry name" value="UPF0234_N"/>
</dbReference>
<evidence type="ECO:0000313" key="3">
    <source>
        <dbReference type="EMBL" id="SVB23900.1"/>
    </source>
</evidence>
<gene>
    <name evidence="3" type="ORF">METZ01_LOCUS176754</name>
</gene>
<organism evidence="3">
    <name type="scientific">marine metagenome</name>
    <dbReference type="NCBI Taxonomy" id="408172"/>
    <lineage>
        <taxon>unclassified sequences</taxon>
        <taxon>metagenomes</taxon>
        <taxon>ecological metagenomes</taxon>
    </lineage>
</organism>
<keyword evidence="1" id="KW-0547">Nucleotide-binding</keyword>
<proteinExistence type="inferred from homology"/>
<reference evidence="3" key="1">
    <citation type="submission" date="2018-05" db="EMBL/GenBank/DDBJ databases">
        <authorList>
            <person name="Lanie J.A."/>
            <person name="Ng W.-L."/>
            <person name="Kazmierczak K.M."/>
            <person name="Andrzejewski T.M."/>
            <person name="Davidsen T.M."/>
            <person name="Wayne K.J."/>
            <person name="Tettelin H."/>
            <person name="Glass J.I."/>
            <person name="Rusch D."/>
            <person name="Podicherti R."/>
            <person name="Tsui H.-C.T."/>
            <person name="Winkler M.E."/>
        </authorList>
    </citation>
    <scope>NUCLEOTIDE SEQUENCE</scope>
</reference>
<dbReference type="SUPFAM" id="SSF89963">
    <property type="entry name" value="YajQ-like"/>
    <property type="match status" value="2"/>
</dbReference>
<name>A0A382CCY5_9ZZZZ</name>